<evidence type="ECO:0000313" key="3">
    <source>
        <dbReference type="Proteomes" id="UP000263232"/>
    </source>
</evidence>
<dbReference type="Proteomes" id="UP000263232">
    <property type="component" value="Chromosome"/>
</dbReference>
<organism evidence="2 3">
    <name type="scientific">Suicoccus acidiformans</name>
    <dbReference type="NCBI Taxonomy" id="2036206"/>
    <lineage>
        <taxon>Bacteria</taxon>
        <taxon>Bacillati</taxon>
        <taxon>Bacillota</taxon>
        <taxon>Bacilli</taxon>
        <taxon>Lactobacillales</taxon>
        <taxon>Aerococcaceae</taxon>
        <taxon>Suicoccus</taxon>
    </lineage>
</organism>
<evidence type="ECO:0000313" key="2">
    <source>
        <dbReference type="EMBL" id="AXY25734.1"/>
    </source>
</evidence>
<dbReference type="Gene3D" id="3.90.1300.10">
    <property type="entry name" value="Amidase signature (AS) domain"/>
    <property type="match status" value="1"/>
</dbReference>
<evidence type="ECO:0000259" key="1">
    <source>
        <dbReference type="Pfam" id="PF01425"/>
    </source>
</evidence>
<dbReference type="InterPro" id="IPR036928">
    <property type="entry name" value="AS_sf"/>
</dbReference>
<gene>
    <name evidence="2" type="ORF">CL176_06820</name>
</gene>
<proteinExistence type="predicted"/>
<dbReference type="SUPFAM" id="SSF75304">
    <property type="entry name" value="Amidase signature (AS) enzymes"/>
    <property type="match status" value="1"/>
</dbReference>
<dbReference type="OrthoDB" id="9811471at2"/>
<accession>A0A347WKX7</accession>
<dbReference type="KEGG" id="abae:CL176_06820"/>
<sequence length="264" mass="29531">MRTVQKEQVTNLYRLPEISEPELKALDRPLKIAYSRQHPRGGALSKDAANALETSHGALRALGHTLEEVALDVDQEAILHYYYLVMGLESGKLVREAEATGKKVRWGEVDPLVWVAYQLAPHVPATAYSDFNAFQDQLFEYMELLYQDYDIYLTPTVSDVAMKNADLAYPPALLARIQEMDSLHASEVWDVTKATFDYTYLRTSYNQLMNITGQPAISLPLFENADGLPLGTQLAAKRGDEYVLLQLAAQLEAAGYLKAGNVEM</sequence>
<name>A0A347WKX7_9LACT</name>
<protein>
    <recommendedName>
        <fullName evidence="1">Amidase domain-containing protein</fullName>
    </recommendedName>
</protein>
<dbReference type="EMBL" id="CP023434">
    <property type="protein sequence ID" value="AXY25734.1"/>
    <property type="molecule type" value="Genomic_DNA"/>
</dbReference>
<feature type="domain" description="Amidase" evidence="1">
    <location>
        <begin position="20"/>
        <end position="245"/>
    </location>
</feature>
<dbReference type="InterPro" id="IPR023631">
    <property type="entry name" value="Amidase_dom"/>
</dbReference>
<keyword evidence="3" id="KW-1185">Reference proteome</keyword>
<reference evidence="2 3" key="1">
    <citation type="submission" date="2017-09" db="EMBL/GenBank/DDBJ databases">
        <title>Complete genome sequence of Oxytococcus suis strain ZY16052.</title>
        <authorList>
            <person name="Li F."/>
        </authorList>
    </citation>
    <scope>NUCLEOTIDE SEQUENCE [LARGE SCALE GENOMIC DNA]</scope>
    <source>
        <strain evidence="2 3">ZY16052</strain>
    </source>
</reference>
<dbReference type="AlphaFoldDB" id="A0A347WKX7"/>
<dbReference type="Pfam" id="PF01425">
    <property type="entry name" value="Amidase"/>
    <property type="match status" value="1"/>
</dbReference>